<feature type="signal peptide" evidence="1">
    <location>
        <begin position="1"/>
        <end position="22"/>
    </location>
</feature>
<name>A0ABW0Q705_9BURK</name>
<dbReference type="EMBL" id="JBHSMX010000011">
    <property type="protein sequence ID" value="MFC5520641.1"/>
    <property type="molecule type" value="Genomic_DNA"/>
</dbReference>
<protein>
    <submittedName>
        <fullName evidence="2">Uncharacterized protein</fullName>
    </submittedName>
</protein>
<reference evidence="3" key="1">
    <citation type="journal article" date="2019" name="Int. J. Syst. Evol. Microbiol.">
        <title>The Global Catalogue of Microorganisms (GCM) 10K type strain sequencing project: providing services to taxonomists for standard genome sequencing and annotation.</title>
        <authorList>
            <consortium name="The Broad Institute Genomics Platform"/>
            <consortium name="The Broad Institute Genome Sequencing Center for Infectious Disease"/>
            <person name="Wu L."/>
            <person name="Ma J."/>
        </authorList>
    </citation>
    <scope>NUCLEOTIDE SEQUENCE [LARGE SCALE GENOMIC DNA]</scope>
    <source>
        <strain evidence="3">CGMCC 4.7277</strain>
    </source>
</reference>
<feature type="chain" id="PRO_5046360374" evidence="1">
    <location>
        <begin position="23"/>
        <end position="291"/>
    </location>
</feature>
<proteinExistence type="predicted"/>
<evidence type="ECO:0000256" key="1">
    <source>
        <dbReference type="SAM" id="SignalP"/>
    </source>
</evidence>
<evidence type="ECO:0000313" key="3">
    <source>
        <dbReference type="Proteomes" id="UP001596084"/>
    </source>
</evidence>
<organism evidence="2 3">
    <name type="scientific">Polaromonas jejuensis</name>
    <dbReference type="NCBI Taxonomy" id="457502"/>
    <lineage>
        <taxon>Bacteria</taxon>
        <taxon>Pseudomonadati</taxon>
        <taxon>Pseudomonadota</taxon>
        <taxon>Betaproteobacteria</taxon>
        <taxon>Burkholderiales</taxon>
        <taxon>Comamonadaceae</taxon>
        <taxon>Polaromonas</taxon>
    </lineage>
</organism>
<gene>
    <name evidence="2" type="ORF">ACFPP7_06885</name>
</gene>
<dbReference type="RefSeq" id="WP_084389281.1">
    <property type="nucleotide sequence ID" value="NZ_JBHSMX010000011.1"/>
</dbReference>
<dbReference type="Proteomes" id="UP001596084">
    <property type="component" value="Unassembled WGS sequence"/>
</dbReference>
<keyword evidence="1" id="KW-0732">Signal</keyword>
<keyword evidence="3" id="KW-1185">Reference proteome</keyword>
<comment type="caution">
    <text evidence="2">The sequence shown here is derived from an EMBL/GenBank/DDBJ whole genome shotgun (WGS) entry which is preliminary data.</text>
</comment>
<evidence type="ECO:0000313" key="2">
    <source>
        <dbReference type="EMBL" id="MFC5520641.1"/>
    </source>
</evidence>
<accession>A0ABW0Q705</accession>
<sequence length="291" mass="31462">MKPMIRLLLPLFVAALAVPVQAQVPVKIYAQELVDRTVAQNRDVLVAAMHVTPPKSDGNIVIASNIGRLGKPGDEDDLRVIATGETRVKVARSGERISIDIALRDATGDTVGSLGLVWPYRAGEDTAQYERKAQAIRDTLARRILNTGNLMDPFPFDPSATTKTRAQKLVDEAQERQPEVRVLALRGHNRASGELVLLGSTFGRHGKKADADDLKILAGTEPVTGVYSNGRRFGVDLPLRDAGGSAVGTMNVGYAYRTGDDQQALLAKAVALRDELQRRIANTPALDELDP</sequence>